<evidence type="ECO:0000313" key="3">
    <source>
        <dbReference type="EMBL" id="MBA2895299.1"/>
    </source>
</evidence>
<dbReference type="SUPFAM" id="SSF53850">
    <property type="entry name" value="Periplasmic binding protein-like II"/>
    <property type="match status" value="1"/>
</dbReference>
<gene>
    <name evidence="3" type="ORF">HNR30_006685</name>
</gene>
<dbReference type="AlphaFoldDB" id="A0A7W0HTN5"/>
<keyword evidence="1" id="KW-0732">Signal</keyword>
<evidence type="ECO:0000313" key="4">
    <source>
        <dbReference type="Proteomes" id="UP000530928"/>
    </source>
</evidence>
<protein>
    <submittedName>
        <fullName evidence="3">Peptide/nickel transport system substrate-binding protein</fullName>
    </submittedName>
</protein>
<dbReference type="GO" id="GO:0042597">
    <property type="term" value="C:periplasmic space"/>
    <property type="evidence" value="ECO:0007669"/>
    <property type="project" value="UniProtKB-ARBA"/>
</dbReference>
<feature type="chain" id="PRO_5038515150" evidence="1">
    <location>
        <begin position="28"/>
        <end position="565"/>
    </location>
</feature>
<dbReference type="GO" id="GO:1904680">
    <property type="term" value="F:peptide transmembrane transporter activity"/>
    <property type="evidence" value="ECO:0007669"/>
    <property type="project" value="TreeGrafter"/>
</dbReference>
<dbReference type="EMBL" id="JACDUR010000007">
    <property type="protein sequence ID" value="MBA2895299.1"/>
    <property type="molecule type" value="Genomic_DNA"/>
</dbReference>
<dbReference type="Proteomes" id="UP000530928">
    <property type="component" value="Unassembled WGS sequence"/>
</dbReference>
<evidence type="ECO:0000259" key="2">
    <source>
        <dbReference type="Pfam" id="PF00496"/>
    </source>
</evidence>
<dbReference type="PANTHER" id="PTHR30290">
    <property type="entry name" value="PERIPLASMIC BINDING COMPONENT OF ABC TRANSPORTER"/>
    <property type="match status" value="1"/>
</dbReference>
<dbReference type="Pfam" id="PF00496">
    <property type="entry name" value="SBP_bac_5"/>
    <property type="match status" value="1"/>
</dbReference>
<keyword evidence="4" id="KW-1185">Reference proteome</keyword>
<reference evidence="3 4" key="1">
    <citation type="submission" date="2020-07" db="EMBL/GenBank/DDBJ databases">
        <title>Genomic Encyclopedia of Type Strains, Phase IV (KMG-IV): sequencing the most valuable type-strain genomes for metagenomic binning, comparative biology and taxonomic classification.</title>
        <authorList>
            <person name="Goeker M."/>
        </authorList>
    </citation>
    <scope>NUCLEOTIDE SEQUENCE [LARGE SCALE GENOMIC DNA]</scope>
    <source>
        <strain evidence="3 4">DSM 45533</strain>
    </source>
</reference>
<accession>A0A7W0HTN5</accession>
<organism evidence="3 4">
    <name type="scientific">Nonomuraea soli</name>
    <dbReference type="NCBI Taxonomy" id="1032476"/>
    <lineage>
        <taxon>Bacteria</taxon>
        <taxon>Bacillati</taxon>
        <taxon>Actinomycetota</taxon>
        <taxon>Actinomycetes</taxon>
        <taxon>Streptosporangiales</taxon>
        <taxon>Streptosporangiaceae</taxon>
        <taxon>Nonomuraea</taxon>
    </lineage>
</organism>
<name>A0A7W0HTN5_9ACTN</name>
<dbReference type="PIRSF" id="PIRSF002741">
    <property type="entry name" value="MppA"/>
    <property type="match status" value="1"/>
</dbReference>
<dbReference type="CDD" id="cd08509">
    <property type="entry name" value="PBP2_TmCBP_oligosaccharides_like"/>
    <property type="match status" value="1"/>
</dbReference>
<dbReference type="Gene3D" id="3.10.105.10">
    <property type="entry name" value="Dipeptide-binding Protein, Domain 3"/>
    <property type="match status" value="1"/>
</dbReference>
<sequence>MKMVRQSAAVGALGLALLLTACSPGTAGGAPQTGTSGGAAAGASDAISLRVNNATTYSRNFNIYSPSTDIAPQASLIYEPLVRRNVFKGGQLEPWLAESWEWSDGDKTVTIKLRTDVKFSDGTPMTSKDVAFTLNIPLKYPELNTGGQTYVSAEATDEHTVVVTWKKPGQLDFYRFALGATSNAPRIVPEHLWKDQDLKTWTNPDPVGTGVGKLTQFTPQQFTLETRADYWGGQFPMKAIKIVAAGGDDQTKARLLKGDLDFATMSWPNAEQEYMARNPQANVYRTFHTGGEESLLFNLDKEPFADAGVRKALAMSVDRSSLLKLAPTGQEPANACGLEPQVYADFMAPECKPQALDVEGAKKALADGGWTVEGGLLSKGGKTYPLSVKVVQEYSNWMAWGKGMQDQWKTNLGLDVKVVATPEENYDPQLNEGDFDMALYWTGGSNGLYSVFTDQLDPETYVPVGKDAQYQNQGRWKDQSTAPLLDTIRTNVGDPAKQKEAGHQLQKILLEQVPYSPMFTADWFIEMNNARWTGWPEADAASHVPHSALGPDFILTLKNLKPAGQ</sequence>
<comment type="caution">
    <text evidence="3">The sequence shown here is derived from an EMBL/GenBank/DDBJ whole genome shotgun (WGS) entry which is preliminary data.</text>
</comment>
<dbReference type="InterPro" id="IPR039424">
    <property type="entry name" value="SBP_5"/>
</dbReference>
<dbReference type="GO" id="GO:0015833">
    <property type="term" value="P:peptide transport"/>
    <property type="evidence" value="ECO:0007669"/>
    <property type="project" value="TreeGrafter"/>
</dbReference>
<dbReference type="GO" id="GO:0043190">
    <property type="term" value="C:ATP-binding cassette (ABC) transporter complex"/>
    <property type="evidence" value="ECO:0007669"/>
    <property type="project" value="InterPro"/>
</dbReference>
<dbReference type="InterPro" id="IPR000914">
    <property type="entry name" value="SBP_5_dom"/>
</dbReference>
<dbReference type="Gene3D" id="3.90.76.10">
    <property type="entry name" value="Dipeptide-binding Protein, Domain 1"/>
    <property type="match status" value="1"/>
</dbReference>
<feature type="domain" description="Solute-binding protein family 5" evidence="2">
    <location>
        <begin position="92"/>
        <end position="448"/>
    </location>
</feature>
<feature type="signal peptide" evidence="1">
    <location>
        <begin position="1"/>
        <end position="27"/>
    </location>
</feature>
<proteinExistence type="predicted"/>
<dbReference type="RefSeq" id="WP_181614067.1">
    <property type="nucleotide sequence ID" value="NZ_BAABAM010000009.1"/>
</dbReference>
<dbReference type="Gene3D" id="3.40.190.10">
    <property type="entry name" value="Periplasmic binding protein-like II"/>
    <property type="match status" value="1"/>
</dbReference>
<evidence type="ECO:0000256" key="1">
    <source>
        <dbReference type="SAM" id="SignalP"/>
    </source>
</evidence>
<dbReference type="PROSITE" id="PS51257">
    <property type="entry name" value="PROKAR_LIPOPROTEIN"/>
    <property type="match status" value="1"/>
</dbReference>
<dbReference type="InterPro" id="IPR030678">
    <property type="entry name" value="Peptide/Ni-bd"/>
</dbReference>